<dbReference type="InterPro" id="IPR001789">
    <property type="entry name" value="Sig_transdc_resp-reg_receiver"/>
</dbReference>
<evidence type="ECO:0000313" key="3">
    <source>
        <dbReference type="EMBL" id="WGV16599.1"/>
    </source>
</evidence>
<proteinExistence type="predicted"/>
<gene>
    <name evidence="3" type="ORF">QF092_01940</name>
</gene>
<evidence type="ECO:0000256" key="1">
    <source>
        <dbReference type="PROSITE-ProRule" id="PRU00169"/>
    </source>
</evidence>
<accession>A0ABY8Q717</accession>
<feature type="domain" description="Response regulatory" evidence="2">
    <location>
        <begin position="3"/>
        <end position="118"/>
    </location>
</feature>
<dbReference type="CDD" id="cd00156">
    <property type="entry name" value="REC"/>
    <property type="match status" value="1"/>
</dbReference>
<dbReference type="RefSeq" id="WP_281467113.1">
    <property type="nucleotide sequence ID" value="NZ_CP124535.1"/>
</dbReference>
<dbReference type="PANTHER" id="PTHR21015">
    <property type="entry name" value="UDP-N-ACETYLGLUCOSAMINE--N-ACETYLMURAMYL-(PENTAPEPTIDE) PYROPHOSPHORYL-UNDECAPRENOL N-ACETYLGLUCOSAMINE TRANSFERASE 1"/>
    <property type="match status" value="1"/>
</dbReference>
<dbReference type="Pfam" id="PF00072">
    <property type="entry name" value="Response_reg"/>
    <property type="match status" value="1"/>
</dbReference>
<dbReference type="InterPro" id="IPR007235">
    <property type="entry name" value="Glyco_trans_28_C"/>
</dbReference>
<protein>
    <submittedName>
        <fullName evidence="3">Response regulator</fullName>
    </submittedName>
</protein>
<keyword evidence="4" id="KW-1185">Reference proteome</keyword>
<keyword evidence="1" id="KW-0597">Phosphoprotein</keyword>
<reference evidence="3 4" key="1">
    <citation type="submission" date="2023-04" db="EMBL/GenBank/DDBJ databases">
        <title>YMD61, complete Genome.</title>
        <authorList>
            <person name="Zhang J."/>
        </authorList>
    </citation>
    <scope>NUCLEOTIDE SEQUENCE [LARGE SCALE GENOMIC DNA]</scope>
    <source>
        <strain evidence="3 4">YMD61</strain>
    </source>
</reference>
<name>A0ABY8Q717_9RHOB</name>
<dbReference type="Gene3D" id="3.40.50.2000">
    <property type="entry name" value="Glycogen Phosphorylase B"/>
    <property type="match status" value="1"/>
</dbReference>
<dbReference type="SMART" id="SM00448">
    <property type="entry name" value="REC"/>
    <property type="match status" value="1"/>
</dbReference>
<dbReference type="Pfam" id="PF04101">
    <property type="entry name" value="Glyco_tran_28_C"/>
    <property type="match status" value="1"/>
</dbReference>
<dbReference type="SUPFAM" id="SSF52172">
    <property type="entry name" value="CheY-like"/>
    <property type="match status" value="1"/>
</dbReference>
<dbReference type="EMBL" id="CP124535">
    <property type="protein sequence ID" value="WGV16599.1"/>
    <property type="molecule type" value="Genomic_DNA"/>
</dbReference>
<dbReference type="PROSITE" id="PS50110">
    <property type="entry name" value="RESPONSE_REGULATORY"/>
    <property type="match status" value="1"/>
</dbReference>
<evidence type="ECO:0000313" key="4">
    <source>
        <dbReference type="Proteomes" id="UP001230978"/>
    </source>
</evidence>
<feature type="modified residue" description="4-aspartylphosphate" evidence="1">
    <location>
        <position position="53"/>
    </location>
</feature>
<evidence type="ECO:0000259" key="2">
    <source>
        <dbReference type="PROSITE" id="PS50110"/>
    </source>
</evidence>
<dbReference type="Gene3D" id="3.40.50.2300">
    <property type="match status" value="1"/>
</dbReference>
<dbReference type="Proteomes" id="UP001230978">
    <property type="component" value="Chromosome"/>
</dbReference>
<dbReference type="InterPro" id="IPR011006">
    <property type="entry name" value="CheY-like_superfamily"/>
</dbReference>
<sequence>MSDILLIEDEPIIARNISILLGRAGHTVTHAPSASAARLALGSGMQPDLVIADISLGDGDGLEVLTAHIDRLRDCPVIVMSGQDTTANRLRAEEIAVAAFLSKPFAMARLSELVAALLAQNLPQGQRRPGPSVMMYSHDTIGLGHMRRNSAIAEELVARVPGLSVLMLVGCPAGMIFAPKPGIDYIKLPSLAKLGRDRWQSGSLRIDAETASAMRAGILQQVADTFKPDIFLVDHEPTGVWNELMTPLRRLREMHGTQTILGLRDILDEPERTRSRWCETGTDKVIAGLYDDVLIYGNADFYPSSRAYGLDALRPGHVQYCGAVTTVQARRMQRREKGPRRVLVSGGGGRDAFLLLATALEAQALLPRRYRPELTLIAGPLMDNELRERLHIRAAELDVTFLDQVNDMPARIAASDLFVTMGGYNSVTEALAIGVPALVVPRVGPSSEQRIRAERLRSLGLAQVIERPDLTPKALSLHLSGTSASPSIRPAQLSLAFDGATRAAVHIAALLKQRAPKETEQSLQVSHG</sequence>
<dbReference type="PANTHER" id="PTHR21015:SF28">
    <property type="entry name" value="SLL1722 PROTEIN"/>
    <property type="match status" value="1"/>
</dbReference>
<dbReference type="SUPFAM" id="SSF53756">
    <property type="entry name" value="UDP-Glycosyltransferase/glycogen phosphorylase"/>
    <property type="match status" value="1"/>
</dbReference>
<organism evidence="3 4">
    <name type="scientific">Fuscovulum ytuae</name>
    <dbReference type="NCBI Taxonomy" id="3042299"/>
    <lineage>
        <taxon>Bacteria</taxon>
        <taxon>Pseudomonadati</taxon>
        <taxon>Pseudomonadota</taxon>
        <taxon>Alphaproteobacteria</taxon>
        <taxon>Rhodobacterales</taxon>
        <taxon>Paracoccaceae</taxon>
        <taxon>Fuscovulum</taxon>
    </lineage>
</organism>